<dbReference type="Proteomes" id="UP000188388">
    <property type="component" value="Unassembled WGS sequence"/>
</dbReference>
<gene>
    <name evidence="3" type="ORF">BQ8794_230042</name>
</gene>
<protein>
    <recommendedName>
        <fullName evidence="2">LysM domain-containing protein</fullName>
    </recommendedName>
</protein>
<feature type="region of interest" description="Disordered" evidence="1">
    <location>
        <begin position="1598"/>
        <end position="1754"/>
    </location>
</feature>
<feature type="compositionally biased region" description="Basic and acidic residues" evidence="1">
    <location>
        <begin position="228"/>
        <end position="238"/>
    </location>
</feature>
<feature type="domain" description="LysM" evidence="2">
    <location>
        <begin position="3808"/>
        <end position="3854"/>
    </location>
</feature>
<evidence type="ECO:0000259" key="2">
    <source>
        <dbReference type="PROSITE" id="PS51782"/>
    </source>
</evidence>
<feature type="region of interest" description="Disordered" evidence="1">
    <location>
        <begin position="252"/>
        <end position="307"/>
    </location>
</feature>
<feature type="region of interest" description="Disordered" evidence="1">
    <location>
        <begin position="787"/>
        <end position="814"/>
    </location>
</feature>
<name>A0A1R3V772_9HYPH</name>
<feature type="region of interest" description="Disordered" evidence="1">
    <location>
        <begin position="3671"/>
        <end position="3715"/>
    </location>
</feature>
<dbReference type="SUPFAM" id="SSF56399">
    <property type="entry name" value="ADP-ribosylation"/>
    <property type="match status" value="1"/>
</dbReference>
<dbReference type="Pfam" id="PF20080">
    <property type="entry name" value="ALTTAQ_rpt"/>
    <property type="match status" value="1"/>
</dbReference>
<feature type="region of interest" description="Disordered" evidence="1">
    <location>
        <begin position="1553"/>
        <end position="1572"/>
    </location>
</feature>
<feature type="region of interest" description="Disordered" evidence="1">
    <location>
        <begin position="1"/>
        <end position="20"/>
    </location>
</feature>
<dbReference type="InterPro" id="IPR045395">
    <property type="entry name" value="ALTTAQ_rpt"/>
</dbReference>
<dbReference type="CDD" id="cd00118">
    <property type="entry name" value="LysM"/>
    <property type="match status" value="1"/>
</dbReference>
<dbReference type="STRING" id="1631249.BQ8794_230042"/>
<feature type="region of interest" description="Disordered" evidence="1">
    <location>
        <begin position="68"/>
        <end position="103"/>
    </location>
</feature>
<evidence type="ECO:0000313" key="3">
    <source>
        <dbReference type="EMBL" id="SIT55732.1"/>
    </source>
</evidence>
<dbReference type="InterPro" id="IPR036779">
    <property type="entry name" value="LysM_dom_sf"/>
</dbReference>
<dbReference type="SUPFAM" id="SSF54106">
    <property type="entry name" value="LysM domain"/>
    <property type="match status" value="1"/>
</dbReference>
<feature type="region of interest" description="Disordered" evidence="1">
    <location>
        <begin position="412"/>
        <end position="434"/>
    </location>
</feature>
<dbReference type="Gene3D" id="2.30.30.40">
    <property type="entry name" value="SH3 Domains"/>
    <property type="match status" value="1"/>
</dbReference>
<reference evidence="4" key="1">
    <citation type="submission" date="2017-01" db="EMBL/GenBank/DDBJ databases">
        <authorList>
            <person name="Brunel B."/>
        </authorList>
    </citation>
    <scope>NUCLEOTIDE SEQUENCE [LARGE SCALE GENOMIC DNA]</scope>
</reference>
<dbReference type="Pfam" id="PF01476">
    <property type="entry name" value="LysM"/>
    <property type="match status" value="2"/>
</dbReference>
<feature type="region of interest" description="Disordered" evidence="1">
    <location>
        <begin position="2800"/>
        <end position="2826"/>
    </location>
</feature>
<feature type="compositionally biased region" description="Low complexity" evidence="1">
    <location>
        <begin position="3673"/>
        <end position="3688"/>
    </location>
</feature>
<feature type="compositionally biased region" description="Low complexity" evidence="1">
    <location>
        <begin position="3702"/>
        <end position="3715"/>
    </location>
</feature>
<dbReference type="SMART" id="SM00257">
    <property type="entry name" value="LysM"/>
    <property type="match status" value="2"/>
</dbReference>
<evidence type="ECO:0000256" key="1">
    <source>
        <dbReference type="SAM" id="MobiDB-lite"/>
    </source>
</evidence>
<dbReference type="EMBL" id="FTPD01000016">
    <property type="protein sequence ID" value="SIT55732.1"/>
    <property type="molecule type" value="Genomic_DNA"/>
</dbReference>
<feature type="region of interest" description="Disordered" evidence="1">
    <location>
        <begin position="212"/>
        <end position="239"/>
    </location>
</feature>
<accession>A0A1R3V772</accession>
<evidence type="ECO:0000313" key="4">
    <source>
        <dbReference type="Proteomes" id="UP000188388"/>
    </source>
</evidence>
<feature type="domain" description="LysM" evidence="2">
    <location>
        <begin position="474"/>
        <end position="523"/>
    </location>
</feature>
<feature type="compositionally biased region" description="Basic and acidic residues" evidence="1">
    <location>
        <begin position="1699"/>
        <end position="1723"/>
    </location>
</feature>
<dbReference type="Gene3D" id="3.80.10.10">
    <property type="entry name" value="Ribonuclease Inhibitor"/>
    <property type="match status" value="1"/>
</dbReference>
<dbReference type="Gene3D" id="3.10.350.10">
    <property type="entry name" value="LysM domain"/>
    <property type="match status" value="1"/>
</dbReference>
<proteinExistence type="predicted"/>
<sequence length="3860" mass="407800">MIRPINTVKPPPPPRVDPKANAEQITRLQAEATKLQNEIRLANKMGEADAAAGARQRLTQVNAELTTAQPTAPAPQQTAQSPQPTAPAQAGPELPAAVTTANGNGGATAAPALFTTQDSGGAPNLLLASGGPDDVSPEVKANDILKAIEGGKSLDNIADEQGLAPEDVVAALNAGDMTAVATEHANGDTRTVVITVGDRTITENQDYHHGGYYTEETGPDMQATSSPIRDDLGRKETTSVDPQAGAITTTLVDDLGDGAVTERTTNPQTRETTTTETSGDGAVTTTRNLPDGSTVQTVTPAGGPALPVTTVTAPGGEETILAQSQAADGSDAPSIQDQLAEGKSFEEIAEASDLTPEQVIAELNAAGLEVTQGGDSGETLQIVVTDPETGKTVTYNNDYQHGSTSVTTIEGNTETTDTVDGNGRTSHTERNTETGEQTTTIVDPKNNTETTIVVDKDGRRTETIVETLNDGEPIDYEVQPGDNLSDIAEAHGVTLEDLAESNPELFTSPRDPDLIHPGETVVIEGGTNTTVNVTFNGYTMTTSPDGNITLTNATTGAVTDIAAGTAQEALAELLLDINPNSNDPEQAKEDQILKTMLDGIFGGATPELTTEALEKQQAVVAAMELYGRGQDATGATLDGGPTSVGPYGNPPSPTAPSGGKWVPLLVDGSWKWFDPEVAKAIAAENVAIANFGEAEAKAAQSAAQLDVYALDPEFKNAMEGAESTLDEALAPYGLDWKPPEPKGTLADAQSRLTLANNALESASTARAEYEEGQTSLLEAIDKQVDLPTLSDPNQTAVSNPDGPSAEETNQQGKAAHAEVAELFTNVSLHTANGNKATIDQMISSTELELKLTDAKPGSPEYTAIEERLEGLQTLQGAAANQVTLAEAYQEYGVAQAEAADLAVTMEPLKQQLLAQAQERNPHHFDWEGYTNGHGDFTGKIKSQDIVEENGQLYVVTVYENATFTDENGDDTNIHKSALTYDLNDEGIREDFRNDALNKQWQEMLASTQDPSAPVCTANANGSQSALDAARSKIVGAQVDQLDAGLRDAKTALVDATTARDQAITGHGRGTVEAPAGTLKPGETAVKIAVNGRDLWVAPEVAAAYEEQGPGAIGDSGKWVQIEMDGQKLWVHPEVAAAEIDRGQAEAEKNQLEDWEENVRPAMVAGRDWYAFSASHPKLLEYGSAEHEAKLKYEYFEEHKDQALAGYQVQLENLYEAGFTGEYETYTPDQLSTAVGQTLGPDASSEDVQKVTEEITDRGGDDAEVKIVPIFSLDGGKESTTALFAIKSGGDEIGYVDSSGKYYSTFDEFQHENRLFSEKGNLVMAKGGDMSLGEDGFSLDELEVADARKVGFWDKATDIGLGIVAGVSTIVSFVPGGQWAIPIAIGSGSILGGKALIKEGDHLLQGGDFDSQSAWNVATGVTAFLPVGAGALRMYGLAKTGLSGGKAFAGGFGMTHMKDASWGIGRFQVNVDKAKYADDVSAFMQSGNKLTAAAWDLDAAAVITGVPLLGKSVQDLVAHGGDMSLLELANAIVGIGVGTVGTGLGGRSLLSNMPGTGGTRSGTFPDSGPQPRAVYEMGPDGVYRPTGEQVMPDPDEIIIDGDVAGETSGQQGAGFGARDDFDNTGAANRPTGPRALPAGGSDGPNPPPPTGGKGDPSGDGQSSRPMVVHEQGTDGVHRPTDKLVFHDPSHPVVEGTVVNVHDEGPSAPGERSDPENPSDRDAQGAREQNVRVPADGDPIVVPPARGDGTTRPAEGGLRLVWDPATKTFTGMPSPNPAEYVYTSGKDPQQTGYLDGARPSDPAVLATPDEVLLQSETETRGAEGTRPLMRYTVGNRHTGEMLVDFNLPEGHRVVAIPEPKAITAAPEPVPAPVELDPSLPVLYLGADGRWTADPNARTEPPAVTDTGHPSRFRPDGTPIINRFSSNPYSFGQTFNAAKAGLRRIGTRYANTEPRYDYPKLGELVDSIYHRPVAQDGVTAGQDIYVEAGGKYLPAKVVVAGPQASMTRDIVPEIVPLGEHATDAGYLGSGQTVERAKRGSITTPNGQNRVNTPAREVHTFDPAKNPEVSHRSALGETLATTLPALPDDAATPAPTWAPEQLQLVGDYLNSLERSSDPVVRDAVTMTRVQLGGRSLPRSGTEMTPAQHHALGEMLNADRNSPFTGSKPAGQLSMNGLTTLQVFSAQGKLPHLSPGEVIDQLGLPSDARLPRGEQFLTAGALPGKARWTDAGRGIVGDYLKTASGSTDPNLAAAANATSPFFKGRATKPGKAVTAAQQDALMQVLQADRGSTWVYGPKLQPGSSFKPAGKLSPEGRYNEKVLSGHDTWTPYLWRQMRGYAANQQKSADPAVQSLAHALENALPASKPRAGTEINSEVPVLLERLLGADNASSWRAPTFFTDAQGVWRSDRATVSWFLQEHEANVLGGPVLNDVVTNGALLAAGWILGPDGRTITLGGSMLGIGLKVPLPSRQVYGELSLKNNGPDGGTGFLLPVHPNDAKGQKLFVNGYRPNFAYDEAAAPSAQWVASAPMLSKNTFQNEKAAGVSVSIFGFSLSGAYVNRTLRYLGGEGGRPGYTHREPGPLSQRAASFWEEAARGGASHYSSEGKVPGFEDRLLYRNYNVMAPFGGGKEPWRGTPAFEGVPRETGAGPLNRLDRKDHGAGLALNYGPLPLTTVELGSVRKDVVPHARTARAHPGSSEGAQKVFSALETSGGRLTPDVLQHLDAYLAEVAASPHDDLRFAGQRVSDVFPELGVAPYPDQFAGGRPDGMSRPAWKALRQQLDQQVRSEMTPTQAHYLNRLLEQDVLHNSPPTPPALGSGPPDGTPPALGLGRSEKTLRIFDENGETATVRYLGTPPKSAENVYVPPADGPQLRGDDPTLAHKSHILHRDPETGEPVVLPWMRGASDDHVPGSLWHPEEGNLPVDGAGDPARPLRGNVGPYVFRADTRAPSEIRDAGGFSPPPPTGIWVDNPQGIVLSNYVLGNTHGRFVGTSQSISGAKAFVSEESRAARQQGYTYLYTLNPSRPRLHVPTEFEAMGRPVSDSMARVDETAIDGSIPWNEVHGWRMMDPDGNFVGEFTRNEDAVAPGGSTQKRPQVILRPADEFWDAPAQAEAPPPPVAEVVGNETPAVTGETPPTENIAAETPTAATWPPAPDRGRAVFDPASGNIISLELPASSAAEPGFAEPVRAPTGPEVRALAADKIAGLTGPQLHAIKPEHIAKLAPEQLAALSPEQVRQLTFDQLAALPPKQLRALGGEQLQAIRPSKLQAVAPGRITGLRPDQVAAFSQEQLAGLTIEQVRKLTPDQIAKLSDQQRNALTPEQVAAMRPAQFSHLNATQFAALDPGLVAARDPATMAKLSPRHVAALTREQLDALTIHQIEALTKQQIAALTPKQLGELSPGQLRKFTPRQFTWMSTEQTNALSVLQMTTYRATHKKVMTPDQTAAVDQALSHARFKENAQLVATFGPMAGSSYAVWQILPPHWAATAAGVSLGVRGVVFSAQSVFQNATANHKPLGRILNAASGASFIFSSPGSAAGLLRGDNVGLNGSFSLGNVVYGTKSALQSIVGRPVLRNVAEHLAGPGYVFGSLLYTAQNLHSPLAATAGALFTVGSAEFWVSAARTDLLNRRAVPRTAEQIDARAKSDARWAVADRIALGVTFGVGMLLFAWDALDDQPWNNTGKTPATDPTAPGDAPSGVDGAPPDENTDQPDPGTQTPPQDFPQLAVMADDGLNLRTQPDGDSTVVTVLQPGTFVEQTAGPATDQSGDAWIPVEGFGPDGEMHSGWVSGDHVEAHPDGSSNAAGRTNPTLEKDGYQWVEVKNGDSIRLIARTHSADVAETVVLNMDHILSPDVIFSGDRIYLPATLVG</sequence>
<feature type="compositionally biased region" description="Basic and acidic residues" evidence="1">
    <location>
        <begin position="1670"/>
        <end position="1688"/>
    </location>
</feature>
<dbReference type="InterPro" id="IPR018392">
    <property type="entry name" value="LysM"/>
</dbReference>
<dbReference type="RefSeq" id="WP_077378526.1">
    <property type="nucleotide sequence ID" value="NZ_FTPD01000016.1"/>
</dbReference>
<feature type="region of interest" description="Disordered" evidence="1">
    <location>
        <begin position="632"/>
        <end position="658"/>
    </location>
</feature>
<dbReference type="Gene3D" id="3.90.210.10">
    <property type="entry name" value="Heat-Labile Enterotoxin, subunit A"/>
    <property type="match status" value="1"/>
</dbReference>
<feature type="compositionally biased region" description="Polar residues" evidence="1">
    <location>
        <begin position="287"/>
        <end position="299"/>
    </location>
</feature>
<organism evidence="3 4">
    <name type="scientific">Mesorhizobium prunaredense</name>
    <dbReference type="NCBI Taxonomy" id="1631249"/>
    <lineage>
        <taxon>Bacteria</taxon>
        <taxon>Pseudomonadati</taxon>
        <taxon>Pseudomonadota</taxon>
        <taxon>Alphaproteobacteria</taxon>
        <taxon>Hyphomicrobiales</taxon>
        <taxon>Phyllobacteriaceae</taxon>
        <taxon>Mesorhizobium</taxon>
    </lineage>
</organism>
<dbReference type="PROSITE" id="PS51782">
    <property type="entry name" value="LYSM"/>
    <property type="match status" value="2"/>
</dbReference>
<feature type="region of interest" description="Disordered" evidence="1">
    <location>
        <begin position="1891"/>
        <end position="1913"/>
    </location>
</feature>
<feature type="compositionally biased region" description="Low complexity" evidence="1">
    <location>
        <begin position="261"/>
        <end position="286"/>
    </location>
</feature>
<keyword evidence="4" id="KW-1185">Reference proteome</keyword>
<dbReference type="InterPro" id="IPR032675">
    <property type="entry name" value="LRR_dom_sf"/>
</dbReference>